<gene>
    <name evidence="2" type="ORF">KUTeg_005735</name>
</gene>
<feature type="region of interest" description="Disordered" evidence="1">
    <location>
        <begin position="1"/>
        <end position="60"/>
    </location>
</feature>
<name>A0ABQ9FHC2_TEGGR</name>
<reference evidence="2 3" key="1">
    <citation type="submission" date="2022-12" db="EMBL/GenBank/DDBJ databases">
        <title>Chromosome-level genome of Tegillarca granosa.</title>
        <authorList>
            <person name="Kim J."/>
        </authorList>
    </citation>
    <scope>NUCLEOTIDE SEQUENCE [LARGE SCALE GENOMIC DNA]</scope>
    <source>
        <strain evidence="2">Teg-2019</strain>
        <tissue evidence="2">Adductor muscle</tissue>
    </source>
</reference>
<dbReference type="Pfam" id="PF02992">
    <property type="entry name" value="Transposase_21"/>
    <property type="match status" value="1"/>
</dbReference>
<proteinExistence type="predicted"/>
<evidence type="ECO:0000313" key="2">
    <source>
        <dbReference type="EMBL" id="KAJ8316716.1"/>
    </source>
</evidence>
<evidence type="ECO:0000256" key="1">
    <source>
        <dbReference type="SAM" id="MobiDB-lite"/>
    </source>
</evidence>
<comment type="caution">
    <text evidence="2">The sequence shown here is derived from an EMBL/GenBank/DDBJ whole genome shotgun (WGS) entry which is preliminary data.</text>
</comment>
<dbReference type="Proteomes" id="UP001217089">
    <property type="component" value="Unassembled WGS sequence"/>
</dbReference>
<dbReference type="InterPro" id="IPR004242">
    <property type="entry name" value="Transposase_21"/>
</dbReference>
<sequence length="825" mass="95829">MTERKRSYMGYLNDPCSPMPKSTKHSRAKRTLERLGRILNSGSSASSGAPTDLSHSISSQNEEYDDDLDFKNDKYENLFNRFTSLVDENDVGECDNVELQFDMPDFDFDFEEEDEDDFLLLTEDATDHAGFLYEGADITLHELAVLLLTLKTAFNLSAIALSFVLQILRLVIPKNSATFKSLKELYAYFGTVNVQMRRHFYCGNCQYYVGVKKPSPDQECELCKKKKFQHFVDIRLENELQKIIQNNWKYLNHRFERTAGPMNRNISDVYDGTLYRKNFDAGFLNEVNNVSLLGNTDGVAIFKSSAFSVWPIYMVVNELPPSIRFRRENRILCGLWFGREKPNFPTFFKPFTELLWELYTDGFTITDENGTEKRCRALLLQMTCDSPAKCLFQDFTQFNGYYGCPYCLNPGVYNKIGHCQTYPYNIESPSGCSELRTHMDTIEHAHITRKNLADGKKKYAEKGVKGMSWGFSLPNFDIINSMCLDYMHAVLLGVMKHLLNLWFTKDKMEMFSISKKIKTVQERLMQIKPPNNVTRTPRTLDDLKHWKASEYRSFLLFYGPVCLYEVLPQIYYDHFMLLSTSIWLLLQQEISQRDLDEATRHLRYFCYQMSALYARAVNIVQKLPEMVKSMDPDSAAARLQKKMTHDRYKAKLVTLVKDRIYVVGKSEEITSDKDLFQLIELAHPFCRSKPMKYKRALIHGQMIHSKSYQKVSQRNSFTVSFALANEKCYGAVQYFVDLNISVEDYVHEKASDYYAVVNKFRHRNLDLTNDETTGMNTKHLHILEKQREDLMLIPLSAVQEKVIFMDVNGLDFIVVGHFPNTIEKD</sequence>
<dbReference type="EMBL" id="JARBDR010000260">
    <property type="protein sequence ID" value="KAJ8316716.1"/>
    <property type="molecule type" value="Genomic_DNA"/>
</dbReference>
<accession>A0ABQ9FHC2</accession>
<protein>
    <recommendedName>
        <fullName evidence="4">Transposase domain-containing protein</fullName>
    </recommendedName>
</protein>
<dbReference type="PANTHER" id="PTHR46579">
    <property type="entry name" value="F5/8 TYPE C DOMAIN-CONTAINING PROTEIN-RELATED"/>
    <property type="match status" value="1"/>
</dbReference>
<feature type="compositionally biased region" description="Polar residues" evidence="1">
    <location>
        <begin position="40"/>
        <end position="60"/>
    </location>
</feature>
<dbReference type="PANTHER" id="PTHR46579:SF1">
    <property type="entry name" value="F5_8 TYPE C DOMAIN-CONTAINING PROTEIN"/>
    <property type="match status" value="1"/>
</dbReference>
<evidence type="ECO:0000313" key="3">
    <source>
        <dbReference type="Proteomes" id="UP001217089"/>
    </source>
</evidence>
<evidence type="ECO:0008006" key="4">
    <source>
        <dbReference type="Google" id="ProtNLM"/>
    </source>
</evidence>
<keyword evidence="3" id="KW-1185">Reference proteome</keyword>
<organism evidence="2 3">
    <name type="scientific">Tegillarca granosa</name>
    <name type="common">Malaysian cockle</name>
    <name type="synonym">Anadara granosa</name>
    <dbReference type="NCBI Taxonomy" id="220873"/>
    <lineage>
        <taxon>Eukaryota</taxon>
        <taxon>Metazoa</taxon>
        <taxon>Spiralia</taxon>
        <taxon>Lophotrochozoa</taxon>
        <taxon>Mollusca</taxon>
        <taxon>Bivalvia</taxon>
        <taxon>Autobranchia</taxon>
        <taxon>Pteriomorphia</taxon>
        <taxon>Arcoida</taxon>
        <taxon>Arcoidea</taxon>
        <taxon>Arcidae</taxon>
        <taxon>Tegillarca</taxon>
    </lineage>
</organism>